<reference evidence="1" key="2">
    <citation type="submission" date="2020-06" db="EMBL/GenBank/DDBJ databases">
        <title>Helianthus annuus Genome sequencing and assembly Release 2.</title>
        <authorList>
            <person name="Gouzy J."/>
            <person name="Langlade N."/>
            <person name="Munos S."/>
        </authorList>
    </citation>
    <scope>NUCLEOTIDE SEQUENCE</scope>
    <source>
        <tissue evidence="1">Leaves</tissue>
    </source>
</reference>
<proteinExistence type="predicted"/>
<keyword evidence="2" id="KW-1185">Reference proteome</keyword>
<evidence type="ECO:0000313" key="2">
    <source>
        <dbReference type="Proteomes" id="UP000215914"/>
    </source>
</evidence>
<sequence>MVAGSNKARAPQNKLLRRMWLCIYIIQSYLRKLPIDTLISVTICQPNFK</sequence>
<name>A0A9K3DVK6_HELAN</name>
<protein>
    <submittedName>
        <fullName evidence="1">Uncharacterized protein</fullName>
    </submittedName>
</protein>
<reference evidence="1" key="1">
    <citation type="journal article" date="2017" name="Nature">
        <title>The sunflower genome provides insights into oil metabolism, flowering and Asterid evolution.</title>
        <authorList>
            <person name="Badouin H."/>
            <person name="Gouzy J."/>
            <person name="Grassa C.J."/>
            <person name="Murat F."/>
            <person name="Staton S.E."/>
            <person name="Cottret L."/>
            <person name="Lelandais-Briere C."/>
            <person name="Owens G.L."/>
            <person name="Carrere S."/>
            <person name="Mayjonade B."/>
            <person name="Legrand L."/>
            <person name="Gill N."/>
            <person name="Kane N.C."/>
            <person name="Bowers J.E."/>
            <person name="Hubner S."/>
            <person name="Bellec A."/>
            <person name="Berard A."/>
            <person name="Berges H."/>
            <person name="Blanchet N."/>
            <person name="Boniface M.C."/>
            <person name="Brunel D."/>
            <person name="Catrice O."/>
            <person name="Chaidir N."/>
            <person name="Claudel C."/>
            <person name="Donnadieu C."/>
            <person name="Faraut T."/>
            <person name="Fievet G."/>
            <person name="Helmstetter N."/>
            <person name="King M."/>
            <person name="Knapp S.J."/>
            <person name="Lai Z."/>
            <person name="Le Paslier M.C."/>
            <person name="Lippi Y."/>
            <person name="Lorenzon L."/>
            <person name="Mandel J.R."/>
            <person name="Marage G."/>
            <person name="Marchand G."/>
            <person name="Marquand E."/>
            <person name="Bret-Mestries E."/>
            <person name="Morien E."/>
            <person name="Nambeesan S."/>
            <person name="Nguyen T."/>
            <person name="Pegot-Espagnet P."/>
            <person name="Pouilly N."/>
            <person name="Raftis F."/>
            <person name="Sallet E."/>
            <person name="Schiex T."/>
            <person name="Thomas J."/>
            <person name="Vandecasteele C."/>
            <person name="Vares D."/>
            <person name="Vear F."/>
            <person name="Vautrin S."/>
            <person name="Crespi M."/>
            <person name="Mangin B."/>
            <person name="Burke J.M."/>
            <person name="Salse J."/>
            <person name="Munos S."/>
            <person name="Vincourt P."/>
            <person name="Rieseberg L.H."/>
            <person name="Langlade N.B."/>
        </authorList>
    </citation>
    <scope>NUCLEOTIDE SEQUENCE</scope>
    <source>
        <tissue evidence="1">Leaves</tissue>
    </source>
</reference>
<evidence type="ECO:0000313" key="1">
    <source>
        <dbReference type="EMBL" id="KAF5762382.1"/>
    </source>
</evidence>
<accession>A0A9K3DVK6</accession>
<dbReference type="Proteomes" id="UP000215914">
    <property type="component" value="Unassembled WGS sequence"/>
</dbReference>
<gene>
    <name evidence="1" type="ORF">HanXRQr2_Chr16g0776061</name>
</gene>
<organism evidence="1 2">
    <name type="scientific">Helianthus annuus</name>
    <name type="common">Common sunflower</name>
    <dbReference type="NCBI Taxonomy" id="4232"/>
    <lineage>
        <taxon>Eukaryota</taxon>
        <taxon>Viridiplantae</taxon>
        <taxon>Streptophyta</taxon>
        <taxon>Embryophyta</taxon>
        <taxon>Tracheophyta</taxon>
        <taxon>Spermatophyta</taxon>
        <taxon>Magnoliopsida</taxon>
        <taxon>eudicotyledons</taxon>
        <taxon>Gunneridae</taxon>
        <taxon>Pentapetalae</taxon>
        <taxon>asterids</taxon>
        <taxon>campanulids</taxon>
        <taxon>Asterales</taxon>
        <taxon>Asteraceae</taxon>
        <taxon>Asteroideae</taxon>
        <taxon>Heliantheae alliance</taxon>
        <taxon>Heliantheae</taxon>
        <taxon>Helianthus</taxon>
    </lineage>
</organism>
<dbReference type="Gramene" id="mRNA:HanXRQr2_Chr16g0776061">
    <property type="protein sequence ID" value="CDS:HanXRQr2_Chr16g0776061.1"/>
    <property type="gene ID" value="HanXRQr2_Chr16g0776061"/>
</dbReference>
<comment type="caution">
    <text evidence="1">The sequence shown here is derived from an EMBL/GenBank/DDBJ whole genome shotgun (WGS) entry which is preliminary data.</text>
</comment>
<dbReference type="EMBL" id="MNCJ02000331">
    <property type="protein sequence ID" value="KAF5762382.1"/>
    <property type="molecule type" value="Genomic_DNA"/>
</dbReference>
<dbReference type="AlphaFoldDB" id="A0A9K3DVK6"/>